<reference evidence="1" key="2">
    <citation type="journal article" date="2015" name="Data Brief">
        <title>Shoot transcriptome of the giant reed, Arundo donax.</title>
        <authorList>
            <person name="Barrero R.A."/>
            <person name="Guerrero F.D."/>
            <person name="Moolhuijzen P."/>
            <person name="Goolsby J.A."/>
            <person name="Tidwell J."/>
            <person name="Bellgard S.E."/>
            <person name="Bellgard M.I."/>
        </authorList>
    </citation>
    <scope>NUCLEOTIDE SEQUENCE</scope>
    <source>
        <tissue evidence="1">Shoot tissue taken approximately 20 cm above the soil surface</tissue>
    </source>
</reference>
<protein>
    <submittedName>
        <fullName evidence="1">Uncharacterized protein</fullName>
    </submittedName>
</protein>
<organism evidence="1">
    <name type="scientific">Arundo donax</name>
    <name type="common">Giant reed</name>
    <name type="synonym">Donax arundinaceus</name>
    <dbReference type="NCBI Taxonomy" id="35708"/>
    <lineage>
        <taxon>Eukaryota</taxon>
        <taxon>Viridiplantae</taxon>
        <taxon>Streptophyta</taxon>
        <taxon>Embryophyta</taxon>
        <taxon>Tracheophyta</taxon>
        <taxon>Spermatophyta</taxon>
        <taxon>Magnoliopsida</taxon>
        <taxon>Liliopsida</taxon>
        <taxon>Poales</taxon>
        <taxon>Poaceae</taxon>
        <taxon>PACMAD clade</taxon>
        <taxon>Arundinoideae</taxon>
        <taxon>Arundineae</taxon>
        <taxon>Arundo</taxon>
    </lineage>
</organism>
<name>A0A0A8YZU7_ARUDO</name>
<proteinExistence type="predicted"/>
<dbReference type="EMBL" id="GBRH01266922">
    <property type="protein sequence ID" value="JAD30973.1"/>
    <property type="molecule type" value="Transcribed_RNA"/>
</dbReference>
<evidence type="ECO:0000313" key="1">
    <source>
        <dbReference type="EMBL" id="JAD30973.1"/>
    </source>
</evidence>
<sequence length="37" mass="4193">MQIQLHDMELPRGDCTLQSICSLKRCAQGTRNFPCVV</sequence>
<reference evidence="1" key="1">
    <citation type="submission" date="2014-09" db="EMBL/GenBank/DDBJ databases">
        <authorList>
            <person name="Magalhaes I.L.F."/>
            <person name="Oliveira U."/>
            <person name="Santos F.R."/>
            <person name="Vidigal T.H.D.A."/>
            <person name="Brescovit A.D."/>
            <person name="Santos A.J."/>
        </authorList>
    </citation>
    <scope>NUCLEOTIDE SEQUENCE</scope>
    <source>
        <tissue evidence="1">Shoot tissue taken approximately 20 cm above the soil surface</tissue>
    </source>
</reference>
<dbReference type="AlphaFoldDB" id="A0A0A8YZU7"/>
<accession>A0A0A8YZU7</accession>